<name>A0A0C3QLU5_9AGAM</name>
<dbReference type="STRING" id="1051891.A0A0C3QLU5"/>
<gene>
    <name evidence="2" type="ORF">M407DRAFT_22243</name>
</gene>
<dbReference type="Proteomes" id="UP000054248">
    <property type="component" value="Unassembled WGS sequence"/>
</dbReference>
<keyword evidence="3" id="KW-1185">Reference proteome</keyword>
<proteinExistence type="predicted"/>
<evidence type="ECO:0000259" key="1">
    <source>
        <dbReference type="Pfam" id="PF24764"/>
    </source>
</evidence>
<dbReference type="PANTHER" id="PTHR46177:SF1">
    <property type="entry name" value="INTEGRASE CATALYTIC DOMAIN-CONTAINING PROTEIN"/>
    <property type="match status" value="1"/>
</dbReference>
<evidence type="ECO:0000313" key="2">
    <source>
        <dbReference type="EMBL" id="KIO28661.1"/>
    </source>
</evidence>
<protein>
    <recommendedName>
        <fullName evidence="1">Integrase core domain-containing protein</fullName>
    </recommendedName>
</protein>
<dbReference type="Pfam" id="PF24764">
    <property type="entry name" value="rva_4"/>
    <property type="match status" value="1"/>
</dbReference>
<dbReference type="InterPro" id="IPR058913">
    <property type="entry name" value="Integrase_dom_put"/>
</dbReference>
<evidence type="ECO:0000313" key="3">
    <source>
        <dbReference type="Proteomes" id="UP000054248"/>
    </source>
</evidence>
<accession>A0A0C3QLU5</accession>
<organism evidence="2 3">
    <name type="scientific">Tulasnella calospora MUT 4182</name>
    <dbReference type="NCBI Taxonomy" id="1051891"/>
    <lineage>
        <taxon>Eukaryota</taxon>
        <taxon>Fungi</taxon>
        <taxon>Dikarya</taxon>
        <taxon>Basidiomycota</taxon>
        <taxon>Agaricomycotina</taxon>
        <taxon>Agaricomycetes</taxon>
        <taxon>Cantharellales</taxon>
        <taxon>Tulasnellaceae</taxon>
        <taxon>Tulasnella</taxon>
    </lineage>
</organism>
<dbReference type="HOGENOM" id="CLU_039761_0_1_1"/>
<dbReference type="OrthoDB" id="5392716at2759"/>
<dbReference type="AlphaFoldDB" id="A0A0C3QLU5"/>
<feature type="domain" description="Integrase core" evidence="1">
    <location>
        <begin position="163"/>
        <end position="334"/>
    </location>
</feature>
<sequence>MPGNNPEGQNQHGKVAPASEELAAILQSYCNRGIIGYAKIRQKLNWDHPGKYPMGRSIFYQRMDELKIITPRTTGKRGDLTAEDLHDAIVAEIHEDANQRRGPAYIQERLQRQGIHPPVNVVRTVMKLVAPDGFLRRHPHMGQGRDRIVREKVICLGPGEKVSVDGHEKLLDIGYAIYGFRDTWGKILAYWVVPNARLACVPSYLYLKVIRKLEAIPIQITSDRGSETVELYALQRSLRATFDPELDQERVPAYVYLPSTRNIVIERSWRPLVEKLGRNIQHRWANGRLEAGFLENNDTHRALADWIWAPLVQKEVDEYVDQFNDHHNPAEFNGTNNYVPIDPLIIDDLMEGHDGAAACKFFPDWVGEIAGRVYEEVGKPTISMNEAWAVFATMIEGFEATVNETLEGRVPHFSLYLTSLNQLAHQPPT</sequence>
<dbReference type="PANTHER" id="PTHR46177">
    <property type="entry name" value="INTEGRASE CATALYTIC DOMAIN-CONTAINING PROTEIN"/>
    <property type="match status" value="1"/>
</dbReference>
<dbReference type="EMBL" id="KN822992">
    <property type="protein sequence ID" value="KIO28661.1"/>
    <property type="molecule type" value="Genomic_DNA"/>
</dbReference>
<reference evidence="2 3" key="1">
    <citation type="submission" date="2014-04" db="EMBL/GenBank/DDBJ databases">
        <authorList>
            <consortium name="DOE Joint Genome Institute"/>
            <person name="Kuo A."/>
            <person name="Girlanda M."/>
            <person name="Perotto S."/>
            <person name="Kohler A."/>
            <person name="Nagy L.G."/>
            <person name="Floudas D."/>
            <person name="Copeland A."/>
            <person name="Barry K.W."/>
            <person name="Cichocki N."/>
            <person name="Veneault-Fourrey C."/>
            <person name="LaButti K."/>
            <person name="Lindquist E.A."/>
            <person name="Lipzen A."/>
            <person name="Lundell T."/>
            <person name="Morin E."/>
            <person name="Murat C."/>
            <person name="Sun H."/>
            <person name="Tunlid A."/>
            <person name="Henrissat B."/>
            <person name="Grigoriev I.V."/>
            <person name="Hibbett D.S."/>
            <person name="Martin F."/>
            <person name="Nordberg H.P."/>
            <person name="Cantor M.N."/>
            <person name="Hua S.X."/>
        </authorList>
    </citation>
    <scope>NUCLEOTIDE SEQUENCE [LARGE SCALE GENOMIC DNA]</scope>
    <source>
        <strain evidence="2 3">MUT 4182</strain>
    </source>
</reference>
<reference evidence="3" key="2">
    <citation type="submission" date="2015-01" db="EMBL/GenBank/DDBJ databases">
        <title>Evolutionary Origins and Diversification of the Mycorrhizal Mutualists.</title>
        <authorList>
            <consortium name="DOE Joint Genome Institute"/>
            <consortium name="Mycorrhizal Genomics Consortium"/>
            <person name="Kohler A."/>
            <person name="Kuo A."/>
            <person name="Nagy L.G."/>
            <person name="Floudas D."/>
            <person name="Copeland A."/>
            <person name="Barry K.W."/>
            <person name="Cichocki N."/>
            <person name="Veneault-Fourrey C."/>
            <person name="LaButti K."/>
            <person name="Lindquist E.A."/>
            <person name="Lipzen A."/>
            <person name="Lundell T."/>
            <person name="Morin E."/>
            <person name="Murat C."/>
            <person name="Riley R."/>
            <person name="Ohm R."/>
            <person name="Sun H."/>
            <person name="Tunlid A."/>
            <person name="Henrissat B."/>
            <person name="Grigoriev I.V."/>
            <person name="Hibbett D.S."/>
            <person name="Martin F."/>
        </authorList>
    </citation>
    <scope>NUCLEOTIDE SEQUENCE [LARGE SCALE GENOMIC DNA]</scope>
    <source>
        <strain evidence="3">MUT 4182</strain>
    </source>
</reference>